<comment type="subcellular location">
    <subcellularLocation>
        <location evidence="1">Cell membrane</location>
        <topology evidence="1">Multi-pass membrane protein</topology>
    </subcellularLocation>
</comment>
<evidence type="ECO:0000313" key="9">
    <source>
        <dbReference type="EMBL" id="MFD0948627.1"/>
    </source>
</evidence>
<evidence type="ECO:0000313" key="10">
    <source>
        <dbReference type="Proteomes" id="UP001596977"/>
    </source>
</evidence>
<dbReference type="InterPro" id="IPR036259">
    <property type="entry name" value="MFS_trans_sf"/>
</dbReference>
<keyword evidence="3" id="KW-1003">Cell membrane</keyword>
<accession>A0ABW3HBR6</accession>
<comment type="caution">
    <text evidence="9">The sequence shown here is derived from an EMBL/GenBank/DDBJ whole genome shotgun (WGS) entry which is preliminary data.</text>
</comment>
<dbReference type="RefSeq" id="WP_264946538.1">
    <property type="nucleotide sequence ID" value="NZ_JAPDRA010000015.1"/>
</dbReference>
<dbReference type="EMBL" id="JBHTJG010000015">
    <property type="protein sequence ID" value="MFD0948627.1"/>
    <property type="molecule type" value="Genomic_DNA"/>
</dbReference>
<keyword evidence="10" id="KW-1185">Reference proteome</keyword>
<feature type="transmembrane region" description="Helical" evidence="7">
    <location>
        <begin position="164"/>
        <end position="182"/>
    </location>
</feature>
<dbReference type="Pfam" id="PF07690">
    <property type="entry name" value="MFS_1"/>
    <property type="match status" value="1"/>
</dbReference>
<feature type="transmembrane region" description="Helical" evidence="7">
    <location>
        <begin position="46"/>
        <end position="66"/>
    </location>
</feature>
<feature type="transmembrane region" description="Helical" evidence="7">
    <location>
        <begin position="226"/>
        <end position="243"/>
    </location>
</feature>
<keyword evidence="2" id="KW-0813">Transport</keyword>
<protein>
    <submittedName>
        <fullName evidence="9">MFS transporter</fullName>
    </submittedName>
</protein>
<gene>
    <name evidence="9" type="ORF">ACFQ1E_19970</name>
</gene>
<feature type="transmembrane region" description="Helical" evidence="7">
    <location>
        <begin position="326"/>
        <end position="349"/>
    </location>
</feature>
<feature type="transmembrane region" description="Helical" evidence="7">
    <location>
        <begin position="281"/>
        <end position="306"/>
    </location>
</feature>
<dbReference type="PANTHER" id="PTHR42718">
    <property type="entry name" value="MAJOR FACILITATOR SUPERFAMILY MULTIDRUG TRANSPORTER MFSC"/>
    <property type="match status" value="1"/>
</dbReference>
<dbReference type="InterPro" id="IPR011701">
    <property type="entry name" value="MFS"/>
</dbReference>
<evidence type="ECO:0000256" key="6">
    <source>
        <dbReference type="ARBA" id="ARBA00023136"/>
    </source>
</evidence>
<name>A0ABW3HBR6_9SPHN</name>
<feature type="transmembrane region" description="Helical" evidence="7">
    <location>
        <begin position="434"/>
        <end position="452"/>
    </location>
</feature>
<evidence type="ECO:0000256" key="2">
    <source>
        <dbReference type="ARBA" id="ARBA00022448"/>
    </source>
</evidence>
<reference evidence="10" key="1">
    <citation type="journal article" date="2019" name="Int. J. Syst. Evol. Microbiol.">
        <title>The Global Catalogue of Microorganisms (GCM) 10K type strain sequencing project: providing services to taxonomists for standard genome sequencing and annotation.</title>
        <authorList>
            <consortium name="The Broad Institute Genomics Platform"/>
            <consortium name="The Broad Institute Genome Sequencing Center for Infectious Disease"/>
            <person name="Wu L."/>
            <person name="Ma J."/>
        </authorList>
    </citation>
    <scope>NUCLEOTIDE SEQUENCE [LARGE SCALE GENOMIC DNA]</scope>
    <source>
        <strain evidence="10">CCUG 62982</strain>
    </source>
</reference>
<feature type="domain" description="Major facilitator superfamily (MFS) profile" evidence="8">
    <location>
        <begin position="12"/>
        <end position="460"/>
    </location>
</feature>
<dbReference type="PROSITE" id="PS50850">
    <property type="entry name" value="MFS"/>
    <property type="match status" value="1"/>
</dbReference>
<keyword evidence="6 7" id="KW-0472">Membrane</keyword>
<dbReference type="SUPFAM" id="SSF103473">
    <property type="entry name" value="MFS general substrate transporter"/>
    <property type="match status" value="1"/>
</dbReference>
<dbReference type="Gene3D" id="1.20.1720.10">
    <property type="entry name" value="Multidrug resistance protein D"/>
    <property type="match status" value="1"/>
</dbReference>
<evidence type="ECO:0000259" key="8">
    <source>
        <dbReference type="PROSITE" id="PS50850"/>
    </source>
</evidence>
<dbReference type="InterPro" id="IPR020846">
    <property type="entry name" value="MFS_dom"/>
</dbReference>
<dbReference type="Gene3D" id="1.20.1250.20">
    <property type="entry name" value="MFS general substrate transporter like domains"/>
    <property type="match status" value="1"/>
</dbReference>
<feature type="transmembrane region" description="Helical" evidence="7">
    <location>
        <begin position="356"/>
        <end position="380"/>
    </location>
</feature>
<proteinExistence type="predicted"/>
<sequence>MNRFLRLQSRDIVVAVSIAMFMVQLDATVLVVALPRIAADFGVRTISLSLSITIYLTMLVALLPVSGWAADRFGARRVFSLAILGFAAASALCALCESFWPFIAARALQGAAASLLAPVGRLILLKRTPKNELVDALSITAMPMLIAPTVGPSIGGFIVDYARWEYIFLLNLPFAALLFWIAQARVPRIPAEAARPLDWRGAAMMAGALVCVLTGLDRLTSGFARPAPWLLVGAGAVLAWATWRHLLRHPDPIVSLEPLRVREYATTAIGSGAVVRVPPRALLFVLPLMFQIGFGMSPFAAGLLLMALSGGDLLMKPAVRPLFDRIGFASTILWASGAGIAAMLLLAVVQPGSIAALAVIAAALVVSGISRSLLFTGMVAQSFTALRDAHVSSGNVVASISQQLVNALTVLLCAILLALIAWAQGRAEPALADFRITLAIIAAIGIAATLRLRAFLPASLHDARVEEPSRVAD</sequence>
<feature type="transmembrane region" description="Helical" evidence="7">
    <location>
        <begin position="78"/>
        <end position="100"/>
    </location>
</feature>
<keyword evidence="4 7" id="KW-0812">Transmembrane</keyword>
<keyword evidence="5 7" id="KW-1133">Transmembrane helix</keyword>
<organism evidence="9 10">
    <name type="scientific">Sphingomonas canadensis</name>
    <dbReference type="NCBI Taxonomy" id="1219257"/>
    <lineage>
        <taxon>Bacteria</taxon>
        <taxon>Pseudomonadati</taxon>
        <taxon>Pseudomonadota</taxon>
        <taxon>Alphaproteobacteria</taxon>
        <taxon>Sphingomonadales</taxon>
        <taxon>Sphingomonadaceae</taxon>
        <taxon>Sphingomonas</taxon>
    </lineage>
</organism>
<dbReference type="PRINTS" id="PR01036">
    <property type="entry name" value="TCRTETB"/>
</dbReference>
<dbReference type="Proteomes" id="UP001596977">
    <property type="component" value="Unassembled WGS sequence"/>
</dbReference>
<evidence type="ECO:0000256" key="3">
    <source>
        <dbReference type="ARBA" id="ARBA00022475"/>
    </source>
</evidence>
<feature type="transmembrane region" description="Helical" evidence="7">
    <location>
        <begin position="136"/>
        <end position="158"/>
    </location>
</feature>
<evidence type="ECO:0000256" key="1">
    <source>
        <dbReference type="ARBA" id="ARBA00004651"/>
    </source>
</evidence>
<feature type="transmembrane region" description="Helical" evidence="7">
    <location>
        <begin position="12"/>
        <end position="34"/>
    </location>
</feature>
<evidence type="ECO:0000256" key="5">
    <source>
        <dbReference type="ARBA" id="ARBA00022989"/>
    </source>
</evidence>
<evidence type="ECO:0000256" key="7">
    <source>
        <dbReference type="SAM" id="Phobius"/>
    </source>
</evidence>
<feature type="transmembrane region" description="Helical" evidence="7">
    <location>
        <begin position="202"/>
        <end position="220"/>
    </location>
</feature>
<evidence type="ECO:0000256" key="4">
    <source>
        <dbReference type="ARBA" id="ARBA00022692"/>
    </source>
</evidence>
<dbReference type="PANTHER" id="PTHR42718:SF46">
    <property type="entry name" value="BLR6921 PROTEIN"/>
    <property type="match status" value="1"/>
</dbReference>
<feature type="transmembrane region" description="Helical" evidence="7">
    <location>
        <begin position="400"/>
        <end position="422"/>
    </location>
</feature>